<reference evidence="1" key="1">
    <citation type="journal article" date="2023" name="Science">
        <title>Elucidation of the pathway for biosynthesis of saponin adjuvants from the soapbark tree.</title>
        <authorList>
            <person name="Reed J."/>
            <person name="Orme A."/>
            <person name="El-Demerdash A."/>
            <person name="Owen C."/>
            <person name="Martin L.B.B."/>
            <person name="Misra R.C."/>
            <person name="Kikuchi S."/>
            <person name="Rejzek M."/>
            <person name="Martin A.C."/>
            <person name="Harkess A."/>
            <person name="Leebens-Mack J."/>
            <person name="Louveau T."/>
            <person name="Stephenson M.J."/>
            <person name="Osbourn A."/>
        </authorList>
    </citation>
    <scope>NUCLEOTIDE SEQUENCE</scope>
    <source>
        <strain evidence="1">S10</strain>
    </source>
</reference>
<accession>A0AAD7VFG7</accession>
<proteinExistence type="predicted"/>
<evidence type="ECO:0000313" key="1">
    <source>
        <dbReference type="EMBL" id="KAJ7973881.1"/>
    </source>
</evidence>
<keyword evidence="2" id="KW-1185">Reference proteome</keyword>
<name>A0AAD7VFG7_QUISA</name>
<sequence>MGLCGVLIQTLFPEMSSGGKAPEISRSIVERAAACRSGGVVEGAFGAAEAVMFLQTVVGFRLLLRKLVMEFLSRRDVAKLAAA</sequence>
<dbReference type="EMBL" id="JARAOO010000003">
    <property type="protein sequence ID" value="KAJ7973881.1"/>
    <property type="molecule type" value="Genomic_DNA"/>
</dbReference>
<evidence type="ECO:0000313" key="2">
    <source>
        <dbReference type="Proteomes" id="UP001163823"/>
    </source>
</evidence>
<gene>
    <name evidence="1" type="ORF">O6P43_004043</name>
</gene>
<dbReference type="Proteomes" id="UP001163823">
    <property type="component" value="Chromosome 3"/>
</dbReference>
<protein>
    <submittedName>
        <fullName evidence="1">FRIGIDA-like protein</fullName>
    </submittedName>
</protein>
<comment type="caution">
    <text evidence="1">The sequence shown here is derived from an EMBL/GenBank/DDBJ whole genome shotgun (WGS) entry which is preliminary data.</text>
</comment>
<dbReference type="AlphaFoldDB" id="A0AAD7VFG7"/>
<organism evidence="1 2">
    <name type="scientific">Quillaja saponaria</name>
    <name type="common">Soap bark tree</name>
    <dbReference type="NCBI Taxonomy" id="32244"/>
    <lineage>
        <taxon>Eukaryota</taxon>
        <taxon>Viridiplantae</taxon>
        <taxon>Streptophyta</taxon>
        <taxon>Embryophyta</taxon>
        <taxon>Tracheophyta</taxon>
        <taxon>Spermatophyta</taxon>
        <taxon>Magnoliopsida</taxon>
        <taxon>eudicotyledons</taxon>
        <taxon>Gunneridae</taxon>
        <taxon>Pentapetalae</taxon>
        <taxon>rosids</taxon>
        <taxon>fabids</taxon>
        <taxon>Fabales</taxon>
        <taxon>Quillajaceae</taxon>
        <taxon>Quillaja</taxon>
    </lineage>
</organism>
<dbReference type="KEGG" id="qsa:O6P43_004043"/>